<keyword evidence="12" id="KW-1185">Reference proteome</keyword>
<evidence type="ECO:0000256" key="9">
    <source>
        <dbReference type="ARBA" id="ARBA00023136"/>
    </source>
</evidence>
<feature type="transmembrane region" description="Helical" evidence="10">
    <location>
        <begin position="297"/>
        <end position="315"/>
    </location>
</feature>
<comment type="cofactor">
    <cofactor evidence="10">
        <name>FMN</name>
        <dbReference type="ChEBI" id="CHEBI:58210"/>
    </cofactor>
</comment>
<keyword evidence="2 10" id="KW-0597">Phosphoprotein</keyword>
<dbReference type="GO" id="GO:0055085">
    <property type="term" value="P:transmembrane transport"/>
    <property type="evidence" value="ECO:0007669"/>
    <property type="project" value="InterPro"/>
</dbReference>
<dbReference type="InterPro" id="IPR004338">
    <property type="entry name" value="NqrB/RnfD"/>
</dbReference>
<proteinExistence type="inferred from homology"/>
<evidence type="ECO:0000256" key="2">
    <source>
        <dbReference type="ARBA" id="ARBA00022553"/>
    </source>
</evidence>
<dbReference type="AlphaFoldDB" id="E1SWF9"/>
<keyword evidence="10" id="KW-1003">Cell membrane</keyword>
<keyword evidence="3 10" id="KW-0285">Flavoprotein</keyword>
<evidence type="ECO:0000256" key="6">
    <source>
        <dbReference type="ARBA" id="ARBA00022967"/>
    </source>
</evidence>
<comment type="subcellular location">
    <subcellularLocation>
        <location evidence="10">Cell inner membrane</location>
        <topology evidence="10">Multi-pass membrane protein</topology>
    </subcellularLocation>
</comment>
<feature type="transmembrane region" description="Helical" evidence="10">
    <location>
        <begin position="120"/>
        <end position="139"/>
    </location>
</feature>
<dbReference type="GeneID" id="67182447"/>
<dbReference type="GO" id="GO:0022900">
    <property type="term" value="P:electron transport chain"/>
    <property type="evidence" value="ECO:0007669"/>
    <property type="project" value="UniProtKB-UniRule"/>
</dbReference>
<comment type="subunit">
    <text evidence="10">The complex is composed of six subunits: RnfA, RnfB, RnfC, RnfD, RnfE and RnfG.</text>
</comment>
<dbReference type="STRING" id="550540.Fbal_2238"/>
<dbReference type="EC" id="7.-.-.-" evidence="10"/>
<keyword evidence="10" id="KW-0997">Cell inner membrane</keyword>
<dbReference type="HAMAP" id="MF_00462">
    <property type="entry name" value="RsxD_RnfD"/>
    <property type="match status" value="1"/>
</dbReference>
<dbReference type="NCBIfam" id="NF002011">
    <property type="entry name" value="PRK00816.1"/>
    <property type="match status" value="1"/>
</dbReference>
<feature type="modified residue" description="FMN phosphoryl threonine" evidence="10">
    <location>
        <position position="186"/>
    </location>
</feature>
<organism evidence="11 12">
    <name type="scientific">Ferrimonas balearica (strain DSM 9799 / CCM 4581 / KCTC 23876 / PAT)</name>
    <dbReference type="NCBI Taxonomy" id="550540"/>
    <lineage>
        <taxon>Bacteria</taxon>
        <taxon>Pseudomonadati</taxon>
        <taxon>Pseudomonadota</taxon>
        <taxon>Gammaproteobacteria</taxon>
        <taxon>Alteromonadales</taxon>
        <taxon>Ferrimonadaceae</taxon>
        <taxon>Ferrimonas</taxon>
    </lineage>
</organism>
<evidence type="ECO:0000313" key="12">
    <source>
        <dbReference type="Proteomes" id="UP000006683"/>
    </source>
</evidence>
<evidence type="ECO:0000256" key="1">
    <source>
        <dbReference type="ARBA" id="ARBA00022448"/>
    </source>
</evidence>
<dbReference type="GO" id="GO:0005886">
    <property type="term" value="C:plasma membrane"/>
    <property type="evidence" value="ECO:0007669"/>
    <property type="project" value="UniProtKB-SubCell"/>
</dbReference>
<accession>E1SWF9</accession>
<feature type="transmembrane region" description="Helical" evidence="10">
    <location>
        <begin position="321"/>
        <end position="340"/>
    </location>
</feature>
<keyword evidence="4 10" id="KW-0288">FMN</keyword>
<evidence type="ECO:0000313" key="11">
    <source>
        <dbReference type="EMBL" id="ADN76441.1"/>
    </source>
</evidence>
<dbReference type="PANTHER" id="PTHR30578:SF0">
    <property type="entry name" value="ION-TRANSLOCATING OXIDOREDUCTASE COMPLEX SUBUNIT D"/>
    <property type="match status" value="1"/>
</dbReference>
<evidence type="ECO:0000256" key="10">
    <source>
        <dbReference type="HAMAP-Rule" id="MF_00462"/>
    </source>
</evidence>
<dbReference type="EMBL" id="CP002209">
    <property type="protein sequence ID" value="ADN76441.1"/>
    <property type="molecule type" value="Genomic_DNA"/>
</dbReference>
<reference evidence="11 12" key="1">
    <citation type="journal article" date="2010" name="Stand. Genomic Sci.">
        <title>Complete genome sequence of Ferrimonas balearica type strain (PAT).</title>
        <authorList>
            <person name="Nolan M."/>
            <person name="Sikorski J."/>
            <person name="Davenport K."/>
            <person name="Lucas S."/>
            <person name="Glavina Del Rio T."/>
            <person name="Tice H."/>
            <person name="Cheng J."/>
            <person name="Goodwin L."/>
            <person name="Pitluck S."/>
            <person name="Liolios K."/>
            <person name="Ivanova N."/>
            <person name="Mavromatis K."/>
            <person name="Ovchinnikova G."/>
            <person name="Pati A."/>
            <person name="Chen A."/>
            <person name="Palaniappan K."/>
            <person name="Land M."/>
            <person name="Hauser L."/>
            <person name="Chang Y."/>
            <person name="Jeffries C."/>
            <person name="Tapia R."/>
            <person name="Brettin T."/>
            <person name="Detter J."/>
            <person name="Han C."/>
            <person name="Yasawong M."/>
            <person name="Rohde M."/>
            <person name="Tindall B."/>
            <person name="Goker M."/>
            <person name="Woyke T."/>
            <person name="Bristow J."/>
            <person name="Eisen J."/>
            <person name="Markowitz V."/>
            <person name="Hugenholtz P."/>
            <person name="Kyrpides N."/>
            <person name="Klenk H."/>
            <person name="Lapidus A."/>
        </authorList>
    </citation>
    <scope>NUCLEOTIDE SEQUENCE [LARGE SCALE GENOMIC DNA]</scope>
    <source>
        <strain evidence="12">DSM 9799 / CCM 4581 / KCTC 23876 / PAT</strain>
    </source>
</reference>
<gene>
    <name evidence="10" type="primary">rnfD</name>
    <name evidence="11" type="ordered locus">Fbal_2238</name>
</gene>
<protein>
    <recommendedName>
        <fullName evidence="10">Ion-translocating oxidoreductase complex subunit D</fullName>
        <ecNumber evidence="10">7.-.-.-</ecNumber>
    </recommendedName>
    <alternativeName>
        <fullName evidence="10">Rnf electron transport complex subunit D</fullName>
    </alternativeName>
</protein>
<dbReference type="OrthoDB" id="9776359at2"/>
<sequence length="351" mass="37208">MAFKMASSPHIQGRMPTHRVMQWVALCTLPGIVAQWWFFGWGNLVQIALAVTTALVAEAVCVKARGRNVRVALSDCTALVTGLLLGICLPPLAPWYVSVLGAVFAIVLVKQLYGGIGQNLFNPAMGAYVALLISFPLQMTQWLPPQSLAATTLGPIDTLVMVLNGEVAGHTVASLRLGIDGATMATPLDTLKTDLTLGLTAGESLTKPVFSSLAGVGWEWVNLAFLLGGLVMLKLKVIRWHIPVAMIATLGLCALIGQILHPDGTGGVTLHLLSGATLFGAFFIATDPVTAATSNRGRLVFGALIGLLVYLIRTFGGYPDAVAFAVMLANMSVPLIDYYTRPRTYGHGGSR</sequence>
<feature type="transmembrane region" description="Helical" evidence="10">
    <location>
        <begin position="20"/>
        <end position="38"/>
    </location>
</feature>
<feature type="transmembrane region" description="Helical" evidence="10">
    <location>
        <begin position="209"/>
        <end position="233"/>
    </location>
</feature>
<feature type="transmembrane region" description="Helical" evidence="10">
    <location>
        <begin position="93"/>
        <end position="113"/>
    </location>
</feature>
<evidence type="ECO:0000256" key="3">
    <source>
        <dbReference type="ARBA" id="ARBA00022630"/>
    </source>
</evidence>
<dbReference type="NCBIfam" id="TIGR01946">
    <property type="entry name" value="rnfD"/>
    <property type="match status" value="1"/>
</dbReference>
<dbReference type="PANTHER" id="PTHR30578">
    <property type="entry name" value="ELECTRON TRANSPORT COMPLEX PROTEIN RNFD"/>
    <property type="match status" value="1"/>
</dbReference>
<feature type="transmembrane region" description="Helical" evidence="10">
    <location>
        <begin position="266"/>
        <end position="285"/>
    </location>
</feature>
<evidence type="ECO:0000256" key="4">
    <source>
        <dbReference type="ARBA" id="ARBA00022643"/>
    </source>
</evidence>
<feature type="transmembrane region" description="Helical" evidence="10">
    <location>
        <begin position="44"/>
        <end position="62"/>
    </location>
</feature>
<keyword evidence="9 10" id="KW-0472">Membrane</keyword>
<keyword evidence="5 10" id="KW-0812">Transmembrane</keyword>
<dbReference type="eggNOG" id="COG4658">
    <property type="taxonomic scope" value="Bacteria"/>
</dbReference>
<dbReference type="InterPro" id="IPR011303">
    <property type="entry name" value="RnfD_bac"/>
</dbReference>
<feature type="transmembrane region" description="Helical" evidence="10">
    <location>
        <begin position="240"/>
        <end position="260"/>
    </location>
</feature>
<dbReference type="Pfam" id="PF03116">
    <property type="entry name" value="NQR2_RnfD_RnfE"/>
    <property type="match status" value="1"/>
</dbReference>
<comment type="similarity">
    <text evidence="10">Belongs to the NqrB/RnfD family.</text>
</comment>
<evidence type="ECO:0000256" key="8">
    <source>
        <dbReference type="ARBA" id="ARBA00022989"/>
    </source>
</evidence>
<evidence type="ECO:0000256" key="5">
    <source>
        <dbReference type="ARBA" id="ARBA00022692"/>
    </source>
</evidence>
<dbReference type="KEGG" id="fbl:Fbal_2238"/>
<feature type="transmembrane region" description="Helical" evidence="10">
    <location>
        <begin position="69"/>
        <end position="87"/>
    </location>
</feature>
<evidence type="ECO:0000256" key="7">
    <source>
        <dbReference type="ARBA" id="ARBA00022982"/>
    </source>
</evidence>
<dbReference type="RefSeq" id="WP_013345747.1">
    <property type="nucleotide sequence ID" value="NC_014541.1"/>
</dbReference>
<dbReference type="Proteomes" id="UP000006683">
    <property type="component" value="Chromosome"/>
</dbReference>
<dbReference type="HOGENOM" id="CLU_042020_0_0_6"/>
<comment type="function">
    <text evidence="10">Part of a membrane-bound complex that couples electron transfer with translocation of ions across the membrane.</text>
</comment>
<keyword evidence="6 10" id="KW-1278">Translocase</keyword>
<keyword evidence="1 10" id="KW-0813">Transport</keyword>
<name>E1SWF9_FERBD</name>
<keyword evidence="8 10" id="KW-1133">Transmembrane helix</keyword>
<keyword evidence="7 10" id="KW-0249">Electron transport</keyword>